<dbReference type="GeneID" id="90952619"/>
<dbReference type="Proteomes" id="UP000595662">
    <property type="component" value="Chromosome 1"/>
</dbReference>
<evidence type="ECO:0000313" key="2">
    <source>
        <dbReference type="EMBL" id="QQK41848.1"/>
    </source>
</evidence>
<feature type="region of interest" description="Disordered" evidence="1">
    <location>
        <begin position="50"/>
        <end position="72"/>
    </location>
</feature>
<accession>A0A7T6XIM4</accession>
<reference evidence="2 3" key="1">
    <citation type="submission" date="2020-08" db="EMBL/GenBank/DDBJ databases">
        <title>The completed genome sequence of the pathogenic ascomycete fungus Penicillium digitatum.</title>
        <authorList>
            <person name="Wang M."/>
        </authorList>
    </citation>
    <scope>NUCLEOTIDE SEQUENCE [LARGE SCALE GENOMIC DNA]</scope>
    <source>
        <strain evidence="2 3">PdW03</strain>
    </source>
</reference>
<feature type="compositionally biased region" description="Polar residues" evidence="1">
    <location>
        <begin position="60"/>
        <end position="72"/>
    </location>
</feature>
<sequence length="107" mass="12062">MLPQKRPIGREKPMFCFFHVEGKRVQNGLEQLGICSRYSSKAPMVMAQVSNASRNDRSLQRSANDQIPTAKQRNWNEMAGSRIETLILGPVDRTSILELLISKCASK</sequence>
<dbReference type="AlphaFoldDB" id="A0A7T6XIM4"/>
<organism evidence="2 3">
    <name type="scientific">Penicillium digitatum</name>
    <name type="common">Green mold</name>
    <dbReference type="NCBI Taxonomy" id="36651"/>
    <lineage>
        <taxon>Eukaryota</taxon>
        <taxon>Fungi</taxon>
        <taxon>Dikarya</taxon>
        <taxon>Ascomycota</taxon>
        <taxon>Pezizomycotina</taxon>
        <taxon>Eurotiomycetes</taxon>
        <taxon>Eurotiomycetidae</taxon>
        <taxon>Eurotiales</taxon>
        <taxon>Aspergillaceae</taxon>
        <taxon>Penicillium</taxon>
    </lineage>
</organism>
<dbReference type="EMBL" id="CP060774">
    <property type="protein sequence ID" value="QQK41848.1"/>
    <property type="molecule type" value="Genomic_DNA"/>
</dbReference>
<proteinExistence type="predicted"/>
<evidence type="ECO:0000313" key="3">
    <source>
        <dbReference type="Proteomes" id="UP000595662"/>
    </source>
</evidence>
<dbReference type="RefSeq" id="XP_065956214.1">
    <property type="nucleotide sequence ID" value="XM_066100814.1"/>
</dbReference>
<gene>
    <name evidence="2" type="ORF">Pdw03_4702</name>
</gene>
<name>A0A7T6XIM4_PENDI</name>
<evidence type="ECO:0000256" key="1">
    <source>
        <dbReference type="SAM" id="MobiDB-lite"/>
    </source>
</evidence>
<protein>
    <submittedName>
        <fullName evidence="2">Uncharacterized protein</fullName>
    </submittedName>
</protein>